<proteinExistence type="predicted"/>
<dbReference type="AlphaFoldDB" id="A0A319DLU4"/>
<dbReference type="VEuPathDB" id="FungiDB:BO71DRAFT_395151"/>
<feature type="compositionally biased region" description="Low complexity" evidence="1">
    <location>
        <begin position="28"/>
        <end position="59"/>
    </location>
</feature>
<dbReference type="OrthoDB" id="4526540at2759"/>
<dbReference type="Proteomes" id="UP000247810">
    <property type="component" value="Unassembled WGS sequence"/>
</dbReference>
<evidence type="ECO:0000256" key="1">
    <source>
        <dbReference type="SAM" id="MobiDB-lite"/>
    </source>
</evidence>
<gene>
    <name evidence="2" type="ORF">BO71DRAFT_395151</name>
</gene>
<dbReference type="EMBL" id="KZ825810">
    <property type="protein sequence ID" value="PYH98555.1"/>
    <property type="molecule type" value="Genomic_DNA"/>
</dbReference>
<feature type="compositionally biased region" description="Basic and acidic residues" evidence="1">
    <location>
        <begin position="9"/>
        <end position="19"/>
    </location>
</feature>
<sequence>MSQNSQPQQHHEGIFEKMFGHHHHQHHNNNNNNNQSENPSEEPQLQPGQQQDQARGQPSQHKESEMDKLRDYYHEDEELESEGQTYGGLM</sequence>
<feature type="region of interest" description="Disordered" evidence="1">
    <location>
        <begin position="1"/>
        <end position="90"/>
    </location>
</feature>
<accession>A0A319DLU4</accession>
<name>A0A319DLU4_9EURO</name>
<protein>
    <submittedName>
        <fullName evidence="2">Uncharacterized protein</fullName>
    </submittedName>
</protein>
<evidence type="ECO:0000313" key="2">
    <source>
        <dbReference type="EMBL" id="PYH98555.1"/>
    </source>
</evidence>
<organism evidence="2 3">
    <name type="scientific">Aspergillus ellipticus CBS 707.79</name>
    <dbReference type="NCBI Taxonomy" id="1448320"/>
    <lineage>
        <taxon>Eukaryota</taxon>
        <taxon>Fungi</taxon>
        <taxon>Dikarya</taxon>
        <taxon>Ascomycota</taxon>
        <taxon>Pezizomycotina</taxon>
        <taxon>Eurotiomycetes</taxon>
        <taxon>Eurotiomycetidae</taxon>
        <taxon>Eurotiales</taxon>
        <taxon>Aspergillaceae</taxon>
        <taxon>Aspergillus</taxon>
        <taxon>Aspergillus subgen. Circumdati</taxon>
    </lineage>
</organism>
<reference evidence="2 3" key="1">
    <citation type="submission" date="2018-02" db="EMBL/GenBank/DDBJ databases">
        <title>The genomes of Aspergillus section Nigri reveals drivers in fungal speciation.</title>
        <authorList>
            <consortium name="DOE Joint Genome Institute"/>
            <person name="Vesth T.C."/>
            <person name="Nybo J."/>
            <person name="Theobald S."/>
            <person name="Brandl J."/>
            <person name="Frisvad J.C."/>
            <person name="Nielsen K.F."/>
            <person name="Lyhne E.K."/>
            <person name="Kogle M.E."/>
            <person name="Kuo A."/>
            <person name="Riley R."/>
            <person name="Clum A."/>
            <person name="Nolan M."/>
            <person name="Lipzen A."/>
            <person name="Salamov A."/>
            <person name="Henrissat B."/>
            <person name="Wiebenga A."/>
            <person name="De vries R.P."/>
            <person name="Grigoriev I.V."/>
            <person name="Mortensen U.H."/>
            <person name="Andersen M.R."/>
            <person name="Baker S.E."/>
        </authorList>
    </citation>
    <scope>NUCLEOTIDE SEQUENCE [LARGE SCALE GENOMIC DNA]</scope>
    <source>
        <strain evidence="2 3">CBS 707.79</strain>
    </source>
</reference>
<feature type="compositionally biased region" description="Basic and acidic residues" evidence="1">
    <location>
        <begin position="60"/>
        <end position="73"/>
    </location>
</feature>
<evidence type="ECO:0000313" key="3">
    <source>
        <dbReference type="Proteomes" id="UP000247810"/>
    </source>
</evidence>
<keyword evidence="3" id="KW-1185">Reference proteome</keyword>